<evidence type="ECO:0000259" key="13">
    <source>
        <dbReference type="Pfam" id="PF04452"/>
    </source>
</evidence>
<dbReference type="InterPro" id="IPR006700">
    <property type="entry name" value="RsmE"/>
</dbReference>
<evidence type="ECO:0000256" key="8">
    <source>
        <dbReference type="ARBA" id="ARBA00022679"/>
    </source>
</evidence>
<evidence type="ECO:0000256" key="4">
    <source>
        <dbReference type="ARBA" id="ARBA00013673"/>
    </source>
</evidence>
<dbReference type="Gene3D" id="2.40.240.20">
    <property type="entry name" value="Hypothetical PUA domain-like, domain 1"/>
    <property type="match status" value="1"/>
</dbReference>
<feature type="domain" description="Ribosomal RNA small subunit methyltransferase E PUA-like" evidence="14">
    <location>
        <begin position="22"/>
        <end position="68"/>
    </location>
</feature>
<dbReference type="InterPro" id="IPR046886">
    <property type="entry name" value="RsmE_MTase_dom"/>
</dbReference>
<evidence type="ECO:0000259" key="14">
    <source>
        <dbReference type="Pfam" id="PF20260"/>
    </source>
</evidence>
<dbReference type="Pfam" id="PF20260">
    <property type="entry name" value="PUA_4"/>
    <property type="match status" value="1"/>
</dbReference>
<dbReference type="PIRSF" id="PIRSF015601">
    <property type="entry name" value="MTase_slr0722"/>
    <property type="match status" value="1"/>
</dbReference>
<dbReference type="NCBIfam" id="TIGR00046">
    <property type="entry name" value="RsmE family RNA methyltransferase"/>
    <property type="match status" value="1"/>
</dbReference>
<keyword evidence="9 12" id="KW-0949">S-adenosyl-L-methionine</keyword>
<comment type="catalytic activity">
    <reaction evidence="11 12">
        <text>uridine(1498) in 16S rRNA + S-adenosyl-L-methionine = N(3)-methyluridine(1498) in 16S rRNA + S-adenosyl-L-homocysteine + H(+)</text>
        <dbReference type="Rhea" id="RHEA:42920"/>
        <dbReference type="Rhea" id="RHEA-COMP:10283"/>
        <dbReference type="Rhea" id="RHEA-COMP:10284"/>
        <dbReference type="ChEBI" id="CHEBI:15378"/>
        <dbReference type="ChEBI" id="CHEBI:57856"/>
        <dbReference type="ChEBI" id="CHEBI:59789"/>
        <dbReference type="ChEBI" id="CHEBI:65315"/>
        <dbReference type="ChEBI" id="CHEBI:74502"/>
        <dbReference type="EC" id="2.1.1.193"/>
    </reaction>
</comment>
<comment type="function">
    <text evidence="10 12">Specifically methylates the N3 position of the uracil ring of uridine 1498 (m3U1498) in 16S rRNA. Acts on the fully assembled 30S ribosomal subunit.</text>
</comment>
<dbReference type="CDD" id="cd18084">
    <property type="entry name" value="RsmE-like"/>
    <property type="match status" value="1"/>
</dbReference>
<organism evidence="15 16">
    <name type="scientific">Microlunatus ginsengisoli</name>
    <dbReference type="NCBI Taxonomy" id="363863"/>
    <lineage>
        <taxon>Bacteria</taxon>
        <taxon>Bacillati</taxon>
        <taxon>Actinomycetota</taxon>
        <taxon>Actinomycetes</taxon>
        <taxon>Propionibacteriales</taxon>
        <taxon>Propionibacteriaceae</taxon>
        <taxon>Microlunatus</taxon>
    </lineage>
</organism>
<dbReference type="Gene3D" id="3.40.1280.10">
    <property type="match status" value="1"/>
</dbReference>
<feature type="domain" description="Ribosomal RNA small subunit methyltransferase E methyltransferase" evidence="13">
    <location>
        <begin position="80"/>
        <end position="238"/>
    </location>
</feature>
<evidence type="ECO:0000256" key="9">
    <source>
        <dbReference type="ARBA" id="ARBA00022691"/>
    </source>
</evidence>
<dbReference type="SUPFAM" id="SSF75217">
    <property type="entry name" value="alpha/beta knot"/>
    <property type="match status" value="1"/>
</dbReference>
<evidence type="ECO:0000256" key="12">
    <source>
        <dbReference type="PIRNR" id="PIRNR015601"/>
    </source>
</evidence>
<comment type="caution">
    <text evidence="15">The sequence shown here is derived from an EMBL/GenBank/DDBJ whole genome shotgun (WGS) entry which is preliminary data.</text>
</comment>
<dbReference type="RefSeq" id="WP_344803387.1">
    <property type="nucleotide sequence ID" value="NZ_BAABAB010000010.1"/>
</dbReference>
<name>A0ABP6ZPD1_9ACTN</name>
<protein>
    <recommendedName>
        <fullName evidence="4 12">Ribosomal RNA small subunit methyltransferase E</fullName>
        <ecNumber evidence="3 12">2.1.1.193</ecNumber>
    </recommendedName>
</protein>
<dbReference type="PANTHER" id="PTHR30027">
    <property type="entry name" value="RIBOSOMAL RNA SMALL SUBUNIT METHYLTRANSFERASE E"/>
    <property type="match status" value="1"/>
</dbReference>
<keyword evidence="16" id="KW-1185">Reference proteome</keyword>
<evidence type="ECO:0000256" key="10">
    <source>
        <dbReference type="ARBA" id="ARBA00025699"/>
    </source>
</evidence>
<comment type="subcellular location">
    <subcellularLocation>
        <location evidence="1 12">Cytoplasm</location>
    </subcellularLocation>
</comment>
<evidence type="ECO:0000256" key="1">
    <source>
        <dbReference type="ARBA" id="ARBA00004496"/>
    </source>
</evidence>
<evidence type="ECO:0000256" key="7">
    <source>
        <dbReference type="ARBA" id="ARBA00022603"/>
    </source>
</evidence>
<dbReference type="NCBIfam" id="NF008693">
    <property type="entry name" value="PRK11713.2-3"/>
    <property type="match status" value="1"/>
</dbReference>
<evidence type="ECO:0000256" key="2">
    <source>
        <dbReference type="ARBA" id="ARBA00005528"/>
    </source>
</evidence>
<dbReference type="Pfam" id="PF04452">
    <property type="entry name" value="Methyltrans_RNA"/>
    <property type="match status" value="1"/>
</dbReference>
<evidence type="ECO:0000256" key="5">
    <source>
        <dbReference type="ARBA" id="ARBA00022490"/>
    </source>
</evidence>
<evidence type="ECO:0000313" key="15">
    <source>
        <dbReference type="EMBL" id="GAA3615624.1"/>
    </source>
</evidence>
<dbReference type="InterPro" id="IPR029026">
    <property type="entry name" value="tRNA_m1G_MTases_N"/>
</dbReference>
<proteinExistence type="inferred from homology"/>
<gene>
    <name evidence="15" type="ORF">GCM10022236_17120</name>
</gene>
<keyword evidence="7 12" id="KW-0489">Methyltransferase</keyword>
<keyword evidence="8 12" id="KW-0808">Transferase</keyword>
<dbReference type="PANTHER" id="PTHR30027:SF3">
    <property type="entry name" value="16S RRNA (URACIL(1498)-N(3))-METHYLTRANSFERASE"/>
    <property type="match status" value="1"/>
</dbReference>
<sequence>MSDAVFLIEELGTPAIGDRVRLDGPEGRHAVKVRRIRAGEQLVIADGRGRGVRGAVVELDAGALSIEVAEVLVEPTRQVRWVAAQALAKGDRDELAIEMLTETGVDEVIPWQASRSISRWGADRVERGLTRWRSTVREAAKQSRRLRVPEVADPLDTRRLAGRVATAARALILHEEAGEPIGAVSVPDEGEVLVIIGPEGGIAPGELELLTGAGGRAVSLGDTVLRTSTAGVVALAALRLR</sequence>
<evidence type="ECO:0000256" key="11">
    <source>
        <dbReference type="ARBA" id="ARBA00047944"/>
    </source>
</evidence>
<dbReference type="EC" id="2.1.1.193" evidence="3 12"/>
<dbReference type="Proteomes" id="UP001501490">
    <property type="component" value="Unassembled WGS sequence"/>
</dbReference>
<dbReference type="EMBL" id="BAABAB010000010">
    <property type="protein sequence ID" value="GAA3615624.1"/>
    <property type="molecule type" value="Genomic_DNA"/>
</dbReference>
<comment type="similarity">
    <text evidence="2 12">Belongs to the RNA methyltransferase RsmE family.</text>
</comment>
<evidence type="ECO:0000256" key="6">
    <source>
        <dbReference type="ARBA" id="ARBA00022552"/>
    </source>
</evidence>
<dbReference type="InterPro" id="IPR046887">
    <property type="entry name" value="RsmE_PUA-like"/>
</dbReference>
<reference evidence="16" key="1">
    <citation type="journal article" date="2019" name="Int. J. Syst. Evol. Microbiol.">
        <title>The Global Catalogue of Microorganisms (GCM) 10K type strain sequencing project: providing services to taxonomists for standard genome sequencing and annotation.</title>
        <authorList>
            <consortium name="The Broad Institute Genomics Platform"/>
            <consortium name="The Broad Institute Genome Sequencing Center for Infectious Disease"/>
            <person name="Wu L."/>
            <person name="Ma J."/>
        </authorList>
    </citation>
    <scope>NUCLEOTIDE SEQUENCE [LARGE SCALE GENOMIC DNA]</scope>
    <source>
        <strain evidence="16">JCM 16929</strain>
    </source>
</reference>
<keyword evidence="5 12" id="KW-0963">Cytoplasm</keyword>
<dbReference type="SUPFAM" id="SSF88697">
    <property type="entry name" value="PUA domain-like"/>
    <property type="match status" value="1"/>
</dbReference>
<keyword evidence="6 12" id="KW-0698">rRNA processing</keyword>
<accession>A0ABP6ZPD1</accession>
<evidence type="ECO:0000256" key="3">
    <source>
        <dbReference type="ARBA" id="ARBA00012328"/>
    </source>
</evidence>
<dbReference type="InterPro" id="IPR015947">
    <property type="entry name" value="PUA-like_sf"/>
</dbReference>
<evidence type="ECO:0000313" key="16">
    <source>
        <dbReference type="Proteomes" id="UP001501490"/>
    </source>
</evidence>
<dbReference type="InterPro" id="IPR029028">
    <property type="entry name" value="Alpha/beta_knot_MTases"/>
</dbReference>